<feature type="region of interest" description="Disordered" evidence="1">
    <location>
        <begin position="467"/>
        <end position="486"/>
    </location>
</feature>
<feature type="compositionally biased region" description="Basic and acidic residues" evidence="1">
    <location>
        <begin position="857"/>
        <end position="866"/>
    </location>
</feature>
<dbReference type="PANTHER" id="PTHR21557:SF2">
    <property type="entry name" value="CORDON-BLEU PROTEIN-LIKE 1"/>
    <property type="match status" value="1"/>
</dbReference>
<name>A0A9P0CSS9_9CUCU</name>
<organism evidence="3 4">
    <name type="scientific">Psylliodes chrysocephalus</name>
    <dbReference type="NCBI Taxonomy" id="3402493"/>
    <lineage>
        <taxon>Eukaryota</taxon>
        <taxon>Metazoa</taxon>
        <taxon>Ecdysozoa</taxon>
        <taxon>Arthropoda</taxon>
        <taxon>Hexapoda</taxon>
        <taxon>Insecta</taxon>
        <taxon>Pterygota</taxon>
        <taxon>Neoptera</taxon>
        <taxon>Endopterygota</taxon>
        <taxon>Coleoptera</taxon>
        <taxon>Polyphaga</taxon>
        <taxon>Cucujiformia</taxon>
        <taxon>Chrysomeloidea</taxon>
        <taxon>Chrysomelidae</taxon>
        <taxon>Galerucinae</taxon>
        <taxon>Alticini</taxon>
        <taxon>Psylliodes</taxon>
    </lineage>
</organism>
<dbReference type="Proteomes" id="UP001153636">
    <property type="component" value="Chromosome 18"/>
</dbReference>
<accession>A0A9P0CSS9</accession>
<gene>
    <name evidence="3" type="ORF">PSYICH_LOCUS5892</name>
</gene>
<feature type="region of interest" description="Disordered" evidence="1">
    <location>
        <begin position="544"/>
        <end position="568"/>
    </location>
</feature>
<feature type="region of interest" description="Disordered" evidence="1">
    <location>
        <begin position="857"/>
        <end position="879"/>
    </location>
</feature>
<dbReference type="InterPro" id="IPR003124">
    <property type="entry name" value="WH2_dom"/>
</dbReference>
<reference evidence="3" key="1">
    <citation type="submission" date="2022-01" db="EMBL/GenBank/DDBJ databases">
        <authorList>
            <person name="King R."/>
        </authorList>
    </citation>
    <scope>NUCLEOTIDE SEQUENCE</scope>
</reference>
<feature type="compositionally biased region" description="Low complexity" evidence="1">
    <location>
        <begin position="558"/>
        <end position="568"/>
    </location>
</feature>
<feature type="compositionally biased region" description="Low complexity" evidence="1">
    <location>
        <begin position="232"/>
        <end position="247"/>
    </location>
</feature>
<dbReference type="GO" id="GO:0003785">
    <property type="term" value="F:actin monomer binding"/>
    <property type="evidence" value="ECO:0007669"/>
    <property type="project" value="InterPro"/>
</dbReference>
<dbReference type="PANTHER" id="PTHR21557">
    <property type="entry name" value="CORDON-BLEU"/>
    <property type="match status" value="1"/>
</dbReference>
<dbReference type="InterPro" id="IPR029071">
    <property type="entry name" value="Ubiquitin-like_domsf"/>
</dbReference>
<evidence type="ECO:0000259" key="2">
    <source>
        <dbReference type="PROSITE" id="PS51082"/>
    </source>
</evidence>
<protein>
    <recommendedName>
        <fullName evidence="2">WH2 domain-containing protein</fullName>
    </recommendedName>
</protein>
<feature type="compositionally biased region" description="Polar residues" evidence="1">
    <location>
        <begin position="548"/>
        <end position="557"/>
    </location>
</feature>
<evidence type="ECO:0000313" key="3">
    <source>
        <dbReference type="EMBL" id="CAH1105205.1"/>
    </source>
</evidence>
<keyword evidence="4" id="KW-1185">Reference proteome</keyword>
<dbReference type="InterPro" id="IPR039895">
    <property type="entry name" value="COBL-like"/>
</dbReference>
<dbReference type="Gene3D" id="3.10.20.90">
    <property type="entry name" value="Phosphatidylinositol 3-kinase Catalytic Subunit, Chain A, domain 1"/>
    <property type="match status" value="1"/>
</dbReference>
<dbReference type="EMBL" id="OV651830">
    <property type="protein sequence ID" value="CAH1105205.1"/>
    <property type="molecule type" value="Genomic_DNA"/>
</dbReference>
<feature type="domain" description="WH2" evidence="2">
    <location>
        <begin position="1559"/>
        <end position="1579"/>
    </location>
</feature>
<dbReference type="PROSITE" id="PS51082">
    <property type="entry name" value="WH2"/>
    <property type="match status" value="1"/>
</dbReference>
<sequence>MLHVTEDTPPDMLAGAMDLTVHLPTGITAKMAVERSTPMMDLLVQITTAHHLQLSNYSLQALGTAPSSDHRDKILPYKPNTPIGTLDTQHIKVVPKIRTIPVPKNVPPGHQPFESTFRLKVHLPRNQLYVARVSRNVKLEDIMKKVCEEKNLDPAKYEFKHPGNLDETLDPKLTLSDYQITEIFVVAKGTASLSQAFSSSDIMALRKEEERKQMHNKTGGGVFNLIFRRGKSSMGSGSVSSDTRSISPTHSDDSRSVTPPGVVQKPILPPPKQDPPTDRPKPPQRKRKPAPKPPTQPPTTETTERNANDAENSRTSSEDIRRISEEKSDGGEIQMRRTEGGLVISHSRTSSDSSGYHEASVLSENCNTSLPRRPKSAFVGSGDMEKLSKMHSQSSSNLSKMASHSKSTMSLGVPGRKKKAAPPPPPPIRANPQIQIETASPVVASQTANKTATHSTPLDTLVAQTAPKPLPRCKPKAPQAPQVRPKSEIITSNRIQSIEEEEILATPNKIDTIREKPCTKANEVRNDVVIDEIIKEVCKEIVEDTSESKQISTNGDSNNNINKTDNNNNNVELKEEIKKENIYDKILELQKQSHQNIFNSEQFITKLEHTKDNSKPLTEKTKIDTNTEELHLVEIKDSNHNKETEESIQLSEKKLPEIVGVIPKTPKDKTSNKYDSFGKRRFQKSSITNSFEDDSTSTHTESLSSQTSVASALGTFNFIDEFSDLDDKVFSGSISSNKNFSLRDEVFNELYGIHKLDDVQFDKKHSISSLRSLRSLPGFLNSTGMSKWNNFEDLDDMCLSCRDPNSRWVIGESETESLASHQALDSLDSQIHTLSENIEVAKPFGSTDSGIAQETNEKLSETEDCRPITPPPPPLFLDEPPIEEETKNEERLQEKVEINDLDPVIEEESSKEVVQTKEIERTNEVSKESSDLYEIDWQYQLPSPPKAFRDTSPVINDESTITDFKDSVVTSPELFEKEKPIDTRSTTTFDTQSVATFVGDEPPLNTLSLEHLEKRKSLVYNRELSTSLKVSDEDRMDPYTNSLNKFETTFIEVQKSSHKEISKPKYVQKTTHTLPNFKISTYDRPKEKIKVFEDDTIRSSQNSYATNKTYSQLNRYYAASSMENISIRKNSIDNKTGEREYTFYRAENGPIIAKNYGPSTGGFNTESFNTETAWSPGKLVSRSRSYLTLNGTNKHKVEKQTNGKKGIERSNSLYDISGLQSLGVMRLIQSKLNTPTSSLENLNFIEEKSEPSNNSYSHQKEAAPQEVVQKTAATEKIYKYQGPPSINMSTWSERPKVPVSVKEDEDYKLGNNISSKLIVNTTNNNITSNNSIEIKNGEVESVQPSISIKVNGTEIPTTTTESKAGNVVIKIGSTPSQPKIIDNQRFISHTTASGYRRPLTDINKNQRPHSIAFGSDIDISRVPVVRSVELKKPFKDFGNTSVTQIGSAEPTQQNNFYGRLKPTIVPVVRGFKTLPKEREAFVPNSQVPFSQGTLRRTASSNLYDEINANTTDSKPREVESVEKLLEPVESTVNPPPPPMMPKVSLRKPVVRHIEPVVDTRDQLLSAIRNFGGKKGLRPAKV</sequence>
<evidence type="ECO:0000313" key="4">
    <source>
        <dbReference type="Proteomes" id="UP001153636"/>
    </source>
</evidence>
<proteinExistence type="predicted"/>
<feature type="compositionally biased region" description="Polar residues" evidence="1">
    <location>
        <begin position="390"/>
        <end position="410"/>
    </location>
</feature>
<evidence type="ECO:0000256" key="1">
    <source>
        <dbReference type="SAM" id="MobiDB-lite"/>
    </source>
</evidence>
<dbReference type="OrthoDB" id="8882621at2759"/>
<feature type="compositionally biased region" description="Basic and acidic residues" evidence="1">
    <location>
        <begin position="302"/>
        <end position="339"/>
    </location>
</feature>
<dbReference type="SUPFAM" id="SSF54236">
    <property type="entry name" value="Ubiquitin-like"/>
    <property type="match status" value="1"/>
</dbReference>
<feature type="region of interest" description="Disordered" evidence="1">
    <location>
        <begin position="232"/>
        <end position="432"/>
    </location>
</feature>